<dbReference type="Gene3D" id="3.10.129.10">
    <property type="entry name" value="Hotdog Thioesterase"/>
    <property type="match status" value="1"/>
</dbReference>
<dbReference type="InterPro" id="IPR039569">
    <property type="entry name" value="FAS1-like_DH_region"/>
</dbReference>
<dbReference type="PIRSF" id="PIRSF018072">
    <property type="entry name" value="UCP018072"/>
    <property type="match status" value="1"/>
</dbReference>
<protein>
    <submittedName>
        <fullName evidence="2">UPF0336 protein</fullName>
    </submittedName>
</protein>
<dbReference type="CDD" id="cd03441">
    <property type="entry name" value="R_hydratase_like"/>
    <property type="match status" value="1"/>
</dbReference>
<keyword evidence="3" id="KW-1185">Reference proteome</keyword>
<name>A0ABQ3NAP8_9BACI</name>
<evidence type="ECO:0000313" key="3">
    <source>
        <dbReference type="Proteomes" id="UP000637074"/>
    </source>
</evidence>
<sequence>MLIDPSIIGSTSESKIFEIEKGAIRTFAEAIGDDNLLYKDEAFAKECGHRSIVAPPTFPTTIRVANPKVKFDPSRVLHGQQEYIYERSIVAGDVLRCFSTVVDVLEKEGNTGKMTFLVQEIRGEDLAGNLVYRAKSTLIIR</sequence>
<dbReference type="Pfam" id="PF13452">
    <property type="entry name" value="FAS1_DH_region"/>
    <property type="match status" value="1"/>
</dbReference>
<reference evidence="2 3" key="1">
    <citation type="journal article" date="2022" name="Int. J. Syst. Evol. Microbiol.">
        <title>Neobacillus kokaensis sp. nov., isolated from soil.</title>
        <authorList>
            <person name="Yuki K."/>
            <person name="Matsubara H."/>
            <person name="Yamaguchi S."/>
        </authorList>
    </citation>
    <scope>NUCLEOTIDE SEQUENCE [LARGE SCALE GENOMIC DNA]</scope>
    <source>
        <strain evidence="2 3">LOB 377</strain>
    </source>
</reference>
<gene>
    <name evidence="2" type="ORF">AM1BK_34690</name>
</gene>
<organism evidence="2 3">
    <name type="scientific">Neobacillus kokaensis</name>
    <dbReference type="NCBI Taxonomy" id="2759023"/>
    <lineage>
        <taxon>Bacteria</taxon>
        <taxon>Bacillati</taxon>
        <taxon>Bacillota</taxon>
        <taxon>Bacilli</taxon>
        <taxon>Bacillales</taxon>
        <taxon>Bacillaceae</taxon>
        <taxon>Neobacillus</taxon>
    </lineage>
</organism>
<dbReference type="InterPro" id="IPR029069">
    <property type="entry name" value="HotDog_dom_sf"/>
</dbReference>
<dbReference type="EMBL" id="BNDS01000016">
    <property type="protein sequence ID" value="GHH99926.1"/>
    <property type="molecule type" value="Genomic_DNA"/>
</dbReference>
<accession>A0ABQ3NAP8</accession>
<evidence type="ECO:0000259" key="1">
    <source>
        <dbReference type="Pfam" id="PF13452"/>
    </source>
</evidence>
<dbReference type="SUPFAM" id="SSF54637">
    <property type="entry name" value="Thioesterase/thiol ester dehydrase-isomerase"/>
    <property type="match status" value="1"/>
</dbReference>
<feature type="domain" description="FAS1-like dehydratase" evidence="1">
    <location>
        <begin position="7"/>
        <end position="132"/>
    </location>
</feature>
<dbReference type="Proteomes" id="UP000637074">
    <property type="component" value="Unassembled WGS sequence"/>
</dbReference>
<dbReference type="RefSeq" id="WP_191274933.1">
    <property type="nucleotide sequence ID" value="NZ_BNDS01000016.1"/>
</dbReference>
<comment type="caution">
    <text evidence="2">The sequence shown here is derived from an EMBL/GenBank/DDBJ whole genome shotgun (WGS) entry which is preliminary data.</text>
</comment>
<dbReference type="InterPro" id="IPR016709">
    <property type="entry name" value="HadA-like"/>
</dbReference>
<proteinExistence type="predicted"/>
<evidence type="ECO:0000313" key="2">
    <source>
        <dbReference type="EMBL" id="GHH99926.1"/>
    </source>
</evidence>